<evidence type="ECO:0000256" key="3">
    <source>
        <dbReference type="ARBA" id="ARBA00022553"/>
    </source>
</evidence>
<keyword evidence="7" id="KW-0547">Nucleotide-binding</keyword>
<dbReference type="Pfam" id="PF13426">
    <property type="entry name" value="PAS_9"/>
    <property type="match status" value="1"/>
</dbReference>
<evidence type="ECO:0000313" key="8">
    <source>
        <dbReference type="Proteomes" id="UP001500339"/>
    </source>
</evidence>
<dbReference type="CDD" id="cd00082">
    <property type="entry name" value="HisKA"/>
    <property type="match status" value="1"/>
</dbReference>
<accession>A0ABN1IZ76</accession>
<dbReference type="SMART" id="SM00387">
    <property type="entry name" value="HATPase_c"/>
    <property type="match status" value="1"/>
</dbReference>
<dbReference type="InterPro" id="IPR004358">
    <property type="entry name" value="Sig_transdc_His_kin-like_C"/>
</dbReference>
<dbReference type="RefSeq" id="WP_343769014.1">
    <property type="nucleotide sequence ID" value="NZ_BAAACF010000001.1"/>
</dbReference>
<name>A0ABN1IZ76_9CLOT</name>
<evidence type="ECO:0000256" key="1">
    <source>
        <dbReference type="ARBA" id="ARBA00000085"/>
    </source>
</evidence>
<dbReference type="InterPro" id="IPR005467">
    <property type="entry name" value="His_kinase_dom"/>
</dbReference>
<dbReference type="PANTHER" id="PTHR43547">
    <property type="entry name" value="TWO-COMPONENT HISTIDINE KINASE"/>
    <property type="match status" value="1"/>
</dbReference>
<evidence type="ECO:0000256" key="4">
    <source>
        <dbReference type="ARBA" id="ARBA00022777"/>
    </source>
</evidence>
<dbReference type="EMBL" id="BAAACF010000001">
    <property type="protein sequence ID" value="GAA0724444.1"/>
    <property type="molecule type" value="Genomic_DNA"/>
</dbReference>
<dbReference type="EC" id="2.7.13.3" evidence="2"/>
<dbReference type="SUPFAM" id="SSF55785">
    <property type="entry name" value="PYP-like sensor domain (PAS domain)"/>
    <property type="match status" value="2"/>
</dbReference>
<dbReference type="Gene3D" id="3.30.565.10">
    <property type="entry name" value="Histidine kinase-like ATPase, C-terminal domain"/>
    <property type="match status" value="1"/>
</dbReference>
<dbReference type="Pfam" id="PF00512">
    <property type="entry name" value="HisKA"/>
    <property type="match status" value="1"/>
</dbReference>
<dbReference type="InterPro" id="IPR003661">
    <property type="entry name" value="HisK_dim/P_dom"/>
</dbReference>
<dbReference type="Gene3D" id="3.30.450.20">
    <property type="entry name" value="PAS domain"/>
    <property type="match status" value="2"/>
</dbReference>
<sequence length="651" mass="75702">MYTCFDNVPFGAMILEGDSLLIKYINGKMKEMLNYHSEYSLPKDLINKINTLRKNKKEEYLRGYKLPLEKIVDLNLSFNEGIVQVFANQVHTEECLALKEEIDRYVALSMEFKAKSDVVEILRRREKQHLMHLKDVINNISEGILVLDKEFRINLCNKSACNILNLKQIELLDYNNILKKYSICTEENNSNISNYVTHFFEDKSPVKNLVLKLKDNFTNKVKYIEFNSNPILKSNGELLYTVISIKDITDSKINKLIAENQAKFIERTLSNLSIPVIVLDYPDLKVSFANNLGIEFAKNILYIEGDSEEIIGKKIYETFDEFIKNTLVEAIHKAGKNNQEVIISPYYIEKISGKEKYYKFKITPFKYKDNYKRIYIHILDITEEINSNKELEKVNKLKDEFFTVVSHELRTPLTIIYSALQLAYDIYKEELTLNLDVTLQRINQNCSRLLKLTNNVMDISAFDAGLMKINNQQFDIVMESELIVNSVYYYARKKGINIIFDTNEEEYDVVIDKEKYIKILLNLLSNAIKYTRENKNIYVDLILRKDIFEVHVRDEGLGIAKEDIDNIFNRYLQLNNGLTRGAEGLGLGLTVVKKFVECMEGDIKVKSKKGEGSEFILEFGRYSKINTNEPQLVTINESFDDLITIEMSDIY</sequence>
<dbReference type="Pfam" id="PF02518">
    <property type="entry name" value="HATPase_c"/>
    <property type="match status" value="1"/>
</dbReference>
<keyword evidence="4" id="KW-0418">Kinase</keyword>
<dbReference type="InterPro" id="IPR036097">
    <property type="entry name" value="HisK_dim/P_sf"/>
</dbReference>
<keyword evidence="8" id="KW-1185">Reference proteome</keyword>
<feature type="domain" description="Histidine kinase" evidence="6">
    <location>
        <begin position="404"/>
        <end position="623"/>
    </location>
</feature>
<evidence type="ECO:0000313" key="7">
    <source>
        <dbReference type="EMBL" id="GAA0724444.1"/>
    </source>
</evidence>
<evidence type="ECO:0000259" key="6">
    <source>
        <dbReference type="PROSITE" id="PS50109"/>
    </source>
</evidence>
<evidence type="ECO:0000256" key="2">
    <source>
        <dbReference type="ARBA" id="ARBA00012438"/>
    </source>
</evidence>
<dbReference type="InterPro" id="IPR035965">
    <property type="entry name" value="PAS-like_dom_sf"/>
</dbReference>
<dbReference type="InterPro" id="IPR003594">
    <property type="entry name" value="HATPase_dom"/>
</dbReference>
<keyword evidence="3" id="KW-0597">Phosphoprotein</keyword>
<dbReference type="InterPro" id="IPR036890">
    <property type="entry name" value="HATPase_C_sf"/>
</dbReference>
<dbReference type="SUPFAM" id="SSF55874">
    <property type="entry name" value="ATPase domain of HSP90 chaperone/DNA topoisomerase II/histidine kinase"/>
    <property type="match status" value="1"/>
</dbReference>
<comment type="catalytic activity">
    <reaction evidence="1">
        <text>ATP + protein L-histidine = ADP + protein N-phospho-L-histidine.</text>
        <dbReference type="EC" id="2.7.13.3"/>
    </reaction>
</comment>
<dbReference type="InterPro" id="IPR000014">
    <property type="entry name" value="PAS"/>
</dbReference>
<dbReference type="PROSITE" id="PS50109">
    <property type="entry name" value="HIS_KIN"/>
    <property type="match status" value="1"/>
</dbReference>
<keyword evidence="4" id="KW-0808">Transferase</keyword>
<reference evidence="7 8" key="1">
    <citation type="journal article" date="2019" name="Int. J. Syst. Evol. Microbiol.">
        <title>The Global Catalogue of Microorganisms (GCM) 10K type strain sequencing project: providing services to taxonomists for standard genome sequencing and annotation.</title>
        <authorList>
            <consortium name="The Broad Institute Genomics Platform"/>
            <consortium name="The Broad Institute Genome Sequencing Center for Infectious Disease"/>
            <person name="Wu L."/>
            <person name="Ma J."/>
        </authorList>
    </citation>
    <scope>NUCLEOTIDE SEQUENCE [LARGE SCALE GENOMIC DNA]</scope>
    <source>
        <strain evidence="7 8">JCM 1405</strain>
    </source>
</reference>
<dbReference type="SUPFAM" id="SSF47384">
    <property type="entry name" value="Homodimeric domain of signal transducing histidine kinase"/>
    <property type="match status" value="1"/>
</dbReference>
<protein>
    <recommendedName>
        <fullName evidence="2">histidine kinase</fullName>
        <ecNumber evidence="2">2.7.13.3</ecNumber>
    </recommendedName>
</protein>
<dbReference type="SMART" id="SM00388">
    <property type="entry name" value="HisKA"/>
    <property type="match status" value="1"/>
</dbReference>
<dbReference type="GO" id="GO:0005524">
    <property type="term" value="F:ATP binding"/>
    <property type="evidence" value="ECO:0007669"/>
    <property type="project" value="UniProtKB-KW"/>
</dbReference>
<dbReference type="Pfam" id="PF13188">
    <property type="entry name" value="PAS_8"/>
    <property type="match status" value="1"/>
</dbReference>
<keyword evidence="5" id="KW-0902">Two-component regulatory system</keyword>
<dbReference type="PRINTS" id="PR00344">
    <property type="entry name" value="BCTRLSENSOR"/>
</dbReference>
<gene>
    <name evidence="7" type="ORF">GCM10008905_18320</name>
</gene>
<proteinExistence type="predicted"/>
<dbReference type="Proteomes" id="UP001500339">
    <property type="component" value="Unassembled WGS sequence"/>
</dbReference>
<comment type="caution">
    <text evidence="7">The sequence shown here is derived from an EMBL/GenBank/DDBJ whole genome shotgun (WGS) entry which is preliminary data.</text>
</comment>
<organism evidence="7 8">
    <name type="scientific">Clostridium malenominatum</name>
    <dbReference type="NCBI Taxonomy" id="1539"/>
    <lineage>
        <taxon>Bacteria</taxon>
        <taxon>Bacillati</taxon>
        <taxon>Bacillota</taxon>
        <taxon>Clostridia</taxon>
        <taxon>Eubacteriales</taxon>
        <taxon>Clostridiaceae</taxon>
        <taxon>Clostridium</taxon>
    </lineage>
</organism>
<dbReference type="Gene3D" id="1.10.287.130">
    <property type="match status" value="1"/>
</dbReference>
<evidence type="ECO:0000256" key="5">
    <source>
        <dbReference type="ARBA" id="ARBA00023012"/>
    </source>
</evidence>
<dbReference type="SMART" id="SM00091">
    <property type="entry name" value="PAS"/>
    <property type="match status" value="2"/>
</dbReference>
<dbReference type="PANTHER" id="PTHR43547:SF2">
    <property type="entry name" value="HYBRID SIGNAL TRANSDUCTION HISTIDINE KINASE C"/>
    <property type="match status" value="1"/>
</dbReference>
<keyword evidence="7" id="KW-0067">ATP-binding</keyword>